<reference evidence="1" key="1">
    <citation type="submission" date="2020-06" db="EMBL/GenBank/DDBJ databases">
        <title>Lateral gene transfer of anion-conducting channel rhodopsins between green algae and giant viruses.</title>
        <authorList>
            <person name="Rozenberg A."/>
            <person name="Oppermann J."/>
            <person name="Wietek J."/>
            <person name="Fernandez Lahore R.G."/>
            <person name="Sandaa R.-A."/>
            <person name="Bratbak G."/>
            <person name="Hegemann P."/>
            <person name="Beja O."/>
        </authorList>
    </citation>
    <scope>NUCLEOTIDE SEQUENCE</scope>
    <source>
        <strain evidence="1">01B</strain>
    </source>
</reference>
<name>A0A7M3UNY5_POV01</name>
<organismHost>
    <name type="scientific">Pyramimonas plurioculata</name>
    <dbReference type="NCBI Taxonomy" id="36893"/>
</organismHost>
<dbReference type="EMBL" id="MT663537">
    <property type="protein sequence ID" value="QOI90432.1"/>
    <property type="molecule type" value="Genomic_DNA"/>
</dbReference>
<accession>A0A7M3UNY5</accession>
<sequence length="125" mass="15172">MLASSEEFVNGFLWKYVDMSITKKEWSLLKKTQINNPEWTPLFSNFKHIFNDEQSMFNYMFVLSNIDNTYFHGFMIFFITNIQRQLINTPPIPFQKIRTIDELTAFIDDDEEKFKMLLISLYYYF</sequence>
<evidence type="ECO:0000313" key="1">
    <source>
        <dbReference type="EMBL" id="QOI90432.1"/>
    </source>
</evidence>
<organism evidence="1">
    <name type="scientific">Pyramimonas orientalis virus</name>
    <name type="common">PoV01</name>
    <dbReference type="NCBI Taxonomy" id="455367"/>
    <lineage>
        <taxon>Viruses</taxon>
        <taxon>Varidnaviria</taxon>
        <taxon>Bamfordvirae</taxon>
        <taxon>Nucleocytoviricota</taxon>
        <taxon>Megaviricetes</taxon>
        <taxon>Imitervirales</taxon>
        <taxon>Allomimiviridae</taxon>
        <taxon>Heliosvirus</taxon>
        <taxon>Heliosvirus raunefjordenense</taxon>
    </lineage>
</organism>
<gene>
    <name evidence="1" type="ORF">HWQ62_00296</name>
</gene>
<protein>
    <submittedName>
        <fullName evidence="1">Uncharacterized protein</fullName>
    </submittedName>
</protein>
<proteinExistence type="predicted"/>